<feature type="domain" description="Cyclin-like" evidence="5">
    <location>
        <begin position="56"/>
        <end position="142"/>
    </location>
</feature>
<dbReference type="Gene3D" id="1.10.472.10">
    <property type="entry name" value="Cyclin-like"/>
    <property type="match status" value="2"/>
</dbReference>
<dbReference type="SUPFAM" id="SSF47954">
    <property type="entry name" value="Cyclin-like"/>
    <property type="match status" value="2"/>
</dbReference>
<dbReference type="InterPro" id="IPR048258">
    <property type="entry name" value="Cyclins_cyclin-box"/>
</dbReference>
<reference evidence="7" key="3">
    <citation type="submission" date="2015-06" db="UniProtKB">
        <authorList>
            <consortium name="EnsemblMetazoa"/>
        </authorList>
    </citation>
    <scope>IDENTIFICATION</scope>
</reference>
<dbReference type="CTD" id="20211253"/>
<organism evidence="7 8">
    <name type="scientific">Helobdella robusta</name>
    <name type="common">Californian leech</name>
    <dbReference type="NCBI Taxonomy" id="6412"/>
    <lineage>
        <taxon>Eukaryota</taxon>
        <taxon>Metazoa</taxon>
        <taxon>Spiralia</taxon>
        <taxon>Lophotrochozoa</taxon>
        <taxon>Annelida</taxon>
        <taxon>Clitellata</taxon>
        <taxon>Hirudinea</taxon>
        <taxon>Rhynchobdellida</taxon>
        <taxon>Glossiphoniidae</taxon>
        <taxon>Helobdella</taxon>
    </lineage>
</organism>
<dbReference type="eggNOG" id="KOG0653">
    <property type="taxonomic scope" value="Eukaryota"/>
</dbReference>
<dbReference type="GO" id="GO:0000307">
    <property type="term" value="C:cyclin-dependent protein kinase holoenzyme complex"/>
    <property type="evidence" value="ECO:0000318"/>
    <property type="project" value="GO_Central"/>
</dbReference>
<gene>
    <name evidence="7" type="primary">20211253</name>
    <name evidence="6" type="ORF">HELRODRAFT_189386</name>
</gene>
<proteinExistence type="inferred from homology"/>
<evidence type="ECO:0000313" key="7">
    <source>
        <dbReference type="EnsemblMetazoa" id="HelroP189386"/>
    </source>
</evidence>
<dbReference type="Pfam" id="PF02984">
    <property type="entry name" value="Cyclin_C"/>
    <property type="match status" value="1"/>
</dbReference>
<evidence type="ECO:0000313" key="6">
    <source>
        <dbReference type="EMBL" id="ESN94383.1"/>
    </source>
</evidence>
<dbReference type="HOGENOM" id="CLU_062642_1_0_1"/>
<keyword evidence="8" id="KW-1185">Reference proteome</keyword>
<evidence type="ECO:0000313" key="8">
    <source>
        <dbReference type="Proteomes" id="UP000015101"/>
    </source>
</evidence>
<evidence type="ECO:0000256" key="2">
    <source>
        <dbReference type="ARBA" id="ARBA00023127"/>
    </source>
</evidence>
<dbReference type="InParanoid" id="T1FR06"/>
<dbReference type="GO" id="GO:0005737">
    <property type="term" value="C:cytoplasm"/>
    <property type="evidence" value="ECO:0000318"/>
    <property type="project" value="GO_Central"/>
</dbReference>
<reference evidence="8" key="1">
    <citation type="submission" date="2012-12" db="EMBL/GenBank/DDBJ databases">
        <authorList>
            <person name="Hellsten U."/>
            <person name="Grimwood J."/>
            <person name="Chapman J.A."/>
            <person name="Shapiro H."/>
            <person name="Aerts A."/>
            <person name="Otillar R.P."/>
            <person name="Terry A.Y."/>
            <person name="Boore J.L."/>
            <person name="Simakov O."/>
            <person name="Marletaz F."/>
            <person name="Cho S.-J."/>
            <person name="Edsinger-Gonzales E."/>
            <person name="Havlak P."/>
            <person name="Kuo D.-H."/>
            <person name="Larsson T."/>
            <person name="Lv J."/>
            <person name="Arendt D."/>
            <person name="Savage R."/>
            <person name="Osoegawa K."/>
            <person name="de Jong P."/>
            <person name="Lindberg D.R."/>
            <person name="Seaver E.C."/>
            <person name="Weisblat D.A."/>
            <person name="Putnam N.H."/>
            <person name="Grigoriev I.V."/>
            <person name="Rokhsar D.S."/>
        </authorList>
    </citation>
    <scope>NUCLEOTIDE SEQUENCE</scope>
</reference>
<dbReference type="KEGG" id="hro:HELRODRAFT_189386"/>
<dbReference type="Pfam" id="PF00134">
    <property type="entry name" value="Cyclin_N"/>
    <property type="match status" value="1"/>
</dbReference>
<dbReference type="GeneID" id="20211253"/>
<evidence type="ECO:0000256" key="3">
    <source>
        <dbReference type="ARBA" id="ARBA00023306"/>
    </source>
</evidence>
<comment type="similarity">
    <text evidence="4">Belongs to the cyclin family.</text>
</comment>
<keyword evidence="3" id="KW-0131">Cell cycle</keyword>
<reference evidence="6 8" key="2">
    <citation type="journal article" date="2013" name="Nature">
        <title>Insights into bilaterian evolution from three spiralian genomes.</title>
        <authorList>
            <person name="Simakov O."/>
            <person name="Marletaz F."/>
            <person name="Cho S.J."/>
            <person name="Edsinger-Gonzales E."/>
            <person name="Havlak P."/>
            <person name="Hellsten U."/>
            <person name="Kuo D.H."/>
            <person name="Larsson T."/>
            <person name="Lv J."/>
            <person name="Arendt D."/>
            <person name="Savage R."/>
            <person name="Osoegawa K."/>
            <person name="de Jong P."/>
            <person name="Grimwood J."/>
            <person name="Chapman J.A."/>
            <person name="Shapiro H."/>
            <person name="Aerts A."/>
            <person name="Otillar R.P."/>
            <person name="Terry A.Y."/>
            <person name="Boore J.L."/>
            <person name="Grigoriev I.V."/>
            <person name="Lindberg D.R."/>
            <person name="Seaver E.C."/>
            <person name="Weisblat D.A."/>
            <person name="Putnam N.H."/>
            <person name="Rokhsar D.S."/>
        </authorList>
    </citation>
    <scope>NUCLEOTIDE SEQUENCE</scope>
</reference>
<sequence length="358" mass="40973">MDSDLLSHCQKVKLQLLDALLKKEKQLWISGAYDSSNNNLGQQHGISSVDRRIVVWWMMRTSRLLRFSRETMFLSIAIFDKFLRLVKVQPKYLKCIGLTCLYLASKVIEEDDVIPSTRELIRLSGCTYSPREVCRMELCILDNLQWNVNLVTSINVLHLLYSLFLSHCKADRIFENQQHIHYLYIMTKLLKDSLLHHQLLVYPPSVLALSVLTLQLSVVWPYWKAAKDELISLMRMDEKQVNDCCQTVISLMSDILHSSVKSTRRPRSARKLLKRKSEDDEDLTEGIKKLYTEDDDYDKAGGGKTSFQFTSGNALMLSNPSSISSSSFSGIVAAKVKCGCEVSWFDPRHFSMKSGKAT</sequence>
<dbReference type="InterPro" id="IPR036915">
    <property type="entry name" value="Cyclin-like_sf"/>
</dbReference>
<dbReference type="GO" id="GO:0000082">
    <property type="term" value="P:G1/S transition of mitotic cell cycle"/>
    <property type="evidence" value="ECO:0000318"/>
    <property type="project" value="GO_Central"/>
</dbReference>
<dbReference type="SMART" id="SM00385">
    <property type="entry name" value="CYCLIN"/>
    <property type="match status" value="1"/>
</dbReference>
<evidence type="ECO:0000256" key="1">
    <source>
        <dbReference type="ARBA" id="ARBA00022618"/>
    </source>
</evidence>
<dbReference type="InterPro" id="IPR039361">
    <property type="entry name" value="Cyclin"/>
</dbReference>
<dbReference type="InterPro" id="IPR013763">
    <property type="entry name" value="Cyclin-like_dom"/>
</dbReference>
<keyword evidence="1" id="KW-0132">Cell division</keyword>
<dbReference type="EMBL" id="AMQM01001579">
    <property type="status" value="NOT_ANNOTATED_CDS"/>
    <property type="molecule type" value="Genomic_DNA"/>
</dbReference>
<keyword evidence="2 4" id="KW-0195">Cyclin</keyword>
<dbReference type="PROSITE" id="PS00292">
    <property type="entry name" value="CYCLINS"/>
    <property type="match status" value="1"/>
</dbReference>
<dbReference type="GO" id="GO:0051301">
    <property type="term" value="P:cell division"/>
    <property type="evidence" value="ECO:0007669"/>
    <property type="project" value="UniProtKB-KW"/>
</dbReference>
<dbReference type="FunFam" id="1.10.472.10:FF:000006">
    <property type="entry name" value="Cyclin I"/>
    <property type="match status" value="1"/>
</dbReference>
<dbReference type="Proteomes" id="UP000015101">
    <property type="component" value="Unassembled WGS sequence"/>
</dbReference>
<protein>
    <recommendedName>
        <fullName evidence="5">Cyclin-like domain-containing protein</fullName>
    </recommendedName>
</protein>
<dbReference type="GO" id="GO:0016538">
    <property type="term" value="F:cyclin-dependent protein serine/threonine kinase regulator activity"/>
    <property type="evidence" value="ECO:0000318"/>
    <property type="project" value="GO_Central"/>
</dbReference>
<dbReference type="OrthoDB" id="769138at2759"/>
<evidence type="ECO:0000256" key="4">
    <source>
        <dbReference type="RuleBase" id="RU000383"/>
    </source>
</evidence>
<dbReference type="GO" id="GO:0005634">
    <property type="term" value="C:nucleus"/>
    <property type="evidence" value="ECO:0000318"/>
    <property type="project" value="GO_Central"/>
</dbReference>
<accession>T1FR06</accession>
<dbReference type="PANTHER" id="PTHR10177">
    <property type="entry name" value="CYCLINS"/>
    <property type="match status" value="1"/>
</dbReference>
<dbReference type="InterPro" id="IPR006671">
    <property type="entry name" value="Cyclin_N"/>
</dbReference>
<dbReference type="EnsemblMetazoa" id="HelroT189386">
    <property type="protein sequence ID" value="HelroP189386"/>
    <property type="gene ID" value="HelroG189386"/>
</dbReference>
<dbReference type="EMBL" id="KB097571">
    <property type="protein sequence ID" value="ESN94383.1"/>
    <property type="molecule type" value="Genomic_DNA"/>
</dbReference>
<dbReference type="RefSeq" id="XP_009027461.1">
    <property type="nucleotide sequence ID" value="XM_009029213.1"/>
</dbReference>
<evidence type="ECO:0000259" key="5">
    <source>
        <dbReference type="SMART" id="SM00385"/>
    </source>
</evidence>
<dbReference type="InterPro" id="IPR004367">
    <property type="entry name" value="Cyclin_C-dom"/>
</dbReference>
<dbReference type="AlphaFoldDB" id="T1FR06"/>
<dbReference type="STRING" id="6412.T1FR06"/>
<name>T1FR06_HELRO</name>